<keyword evidence="2 7" id="KW-0547">Nucleotide-binding</keyword>
<comment type="function">
    <text evidence="5 7">GTPase involved in pre-60S ribosomal subunit maturation.</text>
</comment>
<protein>
    <recommendedName>
        <fullName evidence="6 7">Nuclear/nucleolar GTPase 2</fullName>
    </recommendedName>
</protein>
<dbReference type="FunFam" id="3.40.50.300:FF:000559">
    <property type="entry name" value="Nuclear/nucleolar GTPase 2"/>
    <property type="match status" value="1"/>
</dbReference>
<accession>A0A2K3DKG5</accession>
<dbReference type="PANTHER" id="PTHR11089:SF9">
    <property type="entry name" value="NUCLEOLAR GTP-BINDING PROTEIN 2"/>
    <property type="match status" value="1"/>
</dbReference>
<feature type="compositionally biased region" description="Basic residues" evidence="8">
    <location>
        <begin position="1"/>
        <end position="11"/>
    </location>
</feature>
<dbReference type="InterPro" id="IPR030378">
    <property type="entry name" value="G_CP_dom"/>
</dbReference>
<dbReference type="SUPFAM" id="SSF52540">
    <property type="entry name" value="P-loop containing nucleoside triphosphate hydrolases"/>
    <property type="match status" value="1"/>
</dbReference>
<dbReference type="InterPro" id="IPR024929">
    <property type="entry name" value="GNL2_CP_dom"/>
</dbReference>
<dbReference type="Pfam" id="PF08153">
    <property type="entry name" value="NGP1NT"/>
    <property type="match status" value="1"/>
</dbReference>
<evidence type="ECO:0000256" key="2">
    <source>
        <dbReference type="ARBA" id="ARBA00022741"/>
    </source>
</evidence>
<dbReference type="Pfam" id="PF01926">
    <property type="entry name" value="MMR_HSR1"/>
    <property type="match status" value="1"/>
</dbReference>
<feature type="compositionally biased region" description="Acidic residues" evidence="8">
    <location>
        <begin position="558"/>
        <end position="615"/>
    </location>
</feature>
<dbReference type="Gene3D" id="1.10.1580.10">
    <property type="match status" value="1"/>
</dbReference>
<dbReference type="STRING" id="3055.A0A2K3DKG5"/>
<feature type="compositionally biased region" description="Low complexity" evidence="8">
    <location>
        <begin position="723"/>
        <end position="761"/>
    </location>
</feature>
<keyword evidence="3 7" id="KW-0342">GTP-binding</keyword>
<evidence type="ECO:0000256" key="6">
    <source>
        <dbReference type="ARBA" id="ARBA00070018"/>
    </source>
</evidence>
<feature type="region of interest" description="Disordered" evidence="8">
    <location>
        <begin position="552"/>
        <end position="697"/>
    </location>
</feature>
<dbReference type="InParanoid" id="A0A2K3DKG5"/>
<dbReference type="OMA" id="MLERAYE"/>
<feature type="compositionally biased region" description="Low complexity" evidence="8">
    <location>
        <begin position="656"/>
        <end position="667"/>
    </location>
</feature>
<dbReference type="GeneID" id="5718096"/>
<sequence length="798" mass="85613">MTKSARGKAGKAKVGGVEDNRKPKHSLDANRPSSGKGGMRDAATVRRLKMYKQRPVRDKKGKLLYQELQGKELPTTRIQPDRRWFGNTRVIGQKQLEQFRTEMSSKVNDAYAVLLREKKLPLQLLEDPEKKLGGKQARSSLVATQPFADTFGPKKQRKRPKLAVENLEDLAQTAGDKSTKFMEAAGLGDGTEMLLLKDTMLERAYEKGQSKRIWGELYKVLDSSDVIVQVLDARDPNGTRCNFLEQHIRKHLRHKHIILLLNKCDLVPSWVTKRWLHYLSRDFPVLAFHASITNPFGKGALLSLLRQLARLRSDKQAISVGFVGYPNVGKSSVINTLRTKKVCKAAPIPGETKVWQYITLMKRIFCIDCPGVVYNRTNDTPTDLVLKGVVRVENLEDATHHVDPVLKRVKPEYLRRAYKIKEWSDTEDFLAQLARLTGKLLKGGEPDLNTAARMILYDWQRGKVPFFTLPPDHTEARPEAAAAAAQQPEAAAAAAAIETGPGGLPVPRELVTEEDAAAEAGAKPEAAAAAARAVRELLVSATAAQARSAIPVQNDYFMPEDEQREGEPANDGEVLEDPDVISDDDDDDDGDEVEDGDDDAEDGPVVSDDEAEEEPDAAKVAKDARRGGARAIAKAAGKAAAAEAKAAKKGDKVKGGKAAAADAPAAGGKRKRGAAAAPDEAEAAEDDGNDSDGYGDGGLSWEAVLACVQGGDDAADEDEKPAAKSGAKGGAKAAAKSSAKGGKSKGAAAKPGGKQAVAAGPVTRARVGKSGLVVVPTAAPTKGKAKAKAAKLKLTTME</sequence>
<comment type="similarity">
    <text evidence="7">Belongs to the TRAFAC class YlqF/YawG GTPase family. RsgA subfamily.</text>
</comment>
<dbReference type="PaxDb" id="3055-EDP03872"/>
<dbReference type="FunCoup" id="A0A2K3DKG5">
    <property type="interactions" value="1600"/>
</dbReference>
<dbReference type="RefSeq" id="XP_001692394.2">
    <property type="nucleotide sequence ID" value="XM_001692342.2"/>
</dbReference>
<reference evidence="10 11" key="1">
    <citation type="journal article" date="2007" name="Science">
        <title>The Chlamydomonas genome reveals the evolution of key animal and plant functions.</title>
        <authorList>
            <person name="Merchant S.S."/>
            <person name="Prochnik S.E."/>
            <person name="Vallon O."/>
            <person name="Harris E.H."/>
            <person name="Karpowicz S.J."/>
            <person name="Witman G.B."/>
            <person name="Terry A."/>
            <person name="Salamov A."/>
            <person name="Fritz-Laylin L.K."/>
            <person name="Marechal-Drouard L."/>
            <person name="Marshall W.F."/>
            <person name="Qu L.H."/>
            <person name="Nelson D.R."/>
            <person name="Sanderfoot A.A."/>
            <person name="Spalding M.H."/>
            <person name="Kapitonov V.V."/>
            <person name="Ren Q."/>
            <person name="Ferris P."/>
            <person name="Lindquist E."/>
            <person name="Shapiro H."/>
            <person name="Lucas S.M."/>
            <person name="Grimwood J."/>
            <person name="Schmutz J."/>
            <person name="Cardol P."/>
            <person name="Cerutti H."/>
            <person name="Chanfreau G."/>
            <person name="Chen C.L."/>
            <person name="Cognat V."/>
            <person name="Croft M.T."/>
            <person name="Dent R."/>
            <person name="Dutcher S."/>
            <person name="Fernandez E."/>
            <person name="Fukuzawa H."/>
            <person name="Gonzalez-Ballester D."/>
            <person name="Gonzalez-Halphen D."/>
            <person name="Hallmann A."/>
            <person name="Hanikenne M."/>
            <person name="Hippler M."/>
            <person name="Inwood W."/>
            <person name="Jabbari K."/>
            <person name="Kalanon M."/>
            <person name="Kuras R."/>
            <person name="Lefebvre P.A."/>
            <person name="Lemaire S.D."/>
            <person name="Lobanov A.V."/>
            <person name="Lohr M."/>
            <person name="Manuell A."/>
            <person name="Meier I."/>
            <person name="Mets L."/>
            <person name="Mittag M."/>
            <person name="Mittelmeier T."/>
            <person name="Moroney J.V."/>
            <person name="Moseley J."/>
            <person name="Napoli C."/>
            <person name="Nedelcu A.M."/>
            <person name="Niyogi K."/>
            <person name="Novoselov S.V."/>
            <person name="Paulsen I.T."/>
            <person name="Pazour G."/>
            <person name="Purton S."/>
            <person name="Ral J.P."/>
            <person name="Riano-Pachon D.M."/>
            <person name="Riekhof W."/>
            <person name="Rymarquis L."/>
            <person name="Schroda M."/>
            <person name="Stern D."/>
            <person name="Umen J."/>
            <person name="Willows R."/>
            <person name="Wilson N."/>
            <person name="Zimmer S.L."/>
            <person name="Allmer J."/>
            <person name="Balk J."/>
            <person name="Bisova K."/>
            <person name="Chen C.J."/>
            <person name="Elias M."/>
            <person name="Gendler K."/>
            <person name="Hauser C."/>
            <person name="Lamb M.R."/>
            <person name="Ledford H."/>
            <person name="Long J.C."/>
            <person name="Minagawa J."/>
            <person name="Page M.D."/>
            <person name="Pan J."/>
            <person name="Pootakham W."/>
            <person name="Roje S."/>
            <person name="Rose A."/>
            <person name="Stahlberg E."/>
            <person name="Terauchi A.M."/>
            <person name="Yang P."/>
            <person name="Ball S."/>
            <person name="Bowler C."/>
            <person name="Dieckmann C.L."/>
            <person name="Gladyshev V.N."/>
            <person name="Green P."/>
            <person name="Jorgensen R."/>
            <person name="Mayfield S."/>
            <person name="Mueller-Roeber B."/>
            <person name="Rajamani S."/>
            <person name="Sayre R.T."/>
            <person name="Brokstein P."/>
            <person name="Dubchak I."/>
            <person name="Goodstein D."/>
            <person name="Hornick L."/>
            <person name="Huang Y.W."/>
            <person name="Jhaveri J."/>
            <person name="Luo Y."/>
            <person name="Martinez D."/>
            <person name="Ngau W.C."/>
            <person name="Otillar B."/>
            <person name="Poliakov A."/>
            <person name="Porter A."/>
            <person name="Szajkowski L."/>
            <person name="Werner G."/>
            <person name="Zhou K."/>
            <person name="Grigoriev I.V."/>
            <person name="Rokhsar D.S."/>
            <person name="Grossman A.R."/>
        </authorList>
    </citation>
    <scope>NUCLEOTIDE SEQUENCE [LARGE SCALE GENOMIC DNA]</scope>
    <source>
        <strain evidence="11">CC-503</strain>
    </source>
</reference>
<proteinExistence type="inferred from homology"/>
<dbReference type="AlphaFoldDB" id="A0A2K3DKG5"/>
<gene>
    <name evidence="10" type="ORF">CHLRE_07g340050v5</name>
</gene>
<feature type="domain" description="CP-type G" evidence="9">
    <location>
        <begin position="214"/>
        <end position="375"/>
    </location>
</feature>
<feature type="compositionally biased region" description="Acidic residues" evidence="8">
    <location>
        <begin position="679"/>
        <end position="690"/>
    </location>
</feature>
<comment type="subcellular location">
    <subcellularLocation>
        <location evidence="1 7">Nucleus</location>
        <location evidence="1 7">Nucleolus</location>
    </subcellularLocation>
</comment>
<dbReference type="InterPro" id="IPR006073">
    <property type="entry name" value="GTP-bd"/>
</dbReference>
<dbReference type="InterPro" id="IPR012971">
    <property type="entry name" value="NOG2_N_dom"/>
</dbReference>
<feature type="region of interest" description="Disordered" evidence="8">
    <location>
        <begin position="1"/>
        <end position="45"/>
    </location>
</feature>
<dbReference type="EMBL" id="CM008968">
    <property type="protein sequence ID" value="PNW81037.1"/>
    <property type="molecule type" value="Genomic_DNA"/>
</dbReference>
<evidence type="ECO:0000256" key="3">
    <source>
        <dbReference type="ARBA" id="ARBA00023134"/>
    </source>
</evidence>
<feature type="compositionally biased region" description="Basic and acidic residues" evidence="8">
    <location>
        <begin position="16"/>
        <end position="28"/>
    </location>
</feature>
<keyword evidence="4 7" id="KW-0539">Nucleus</keyword>
<dbReference type="InterPro" id="IPR027417">
    <property type="entry name" value="P-loop_NTPase"/>
</dbReference>
<dbReference type="GO" id="GO:0005730">
    <property type="term" value="C:nucleolus"/>
    <property type="evidence" value="ECO:0000318"/>
    <property type="project" value="GO_Central"/>
</dbReference>
<evidence type="ECO:0000313" key="11">
    <source>
        <dbReference type="Proteomes" id="UP000006906"/>
    </source>
</evidence>
<feature type="compositionally biased region" description="Basic and acidic residues" evidence="8">
    <location>
        <begin position="645"/>
        <end position="654"/>
    </location>
</feature>
<dbReference type="InterPro" id="IPR023179">
    <property type="entry name" value="GTP-bd_ortho_bundle_sf"/>
</dbReference>
<dbReference type="CDD" id="cd01858">
    <property type="entry name" value="NGP_1"/>
    <property type="match status" value="1"/>
</dbReference>
<dbReference type="InterPro" id="IPR050755">
    <property type="entry name" value="TRAFAC_YlqF/YawG_RiboMat"/>
</dbReference>
<dbReference type="GO" id="GO:0016787">
    <property type="term" value="F:hydrolase activity"/>
    <property type="evidence" value="ECO:0007669"/>
    <property type="project" value="UniProtKB-KW"/>
</dbReference>
<evidence type="ECO:0000313" key="10">
    <source>
        <dbReference type="EMBL" id="PNW81037.1"/>
    </source>
</evidence>
<dbReference type="Gene3D" id="3.40.50.300">
    <property type="entry name" value="P-loop containing nucleotide triphosphate hydrolases"/>
    <property type="match status" value="1"/>
</dbReference>
<dbReference type="PROSITE" id="PS51721">
    <property type="entry name" value="G_CP"/>
    <property type="match status" value="1"/>
</dbReference>
<dbReference type="Gramene" id="PNW81037">
    <property type="protein sequence ID" value="PNW81037"/>
    <property type="gene ID" value="CHLRE_07g340050v5"/>
</dbReference>
<evidence type="ECO:0000256" key="4">
    <source>
        <dbReference type="ARBA" id="ARBA00023242"/>
    </source>
</evidence>
<feature type="compositionally biased region" description="Basic and acidic residues" evidence="8">
    <location>
        <begin position="616"/>
        <end position="626"/>
    </location>
</feature>
<dbReference type="GO" id="GO:0005525">
    <property type="term" value="F:GTP binding"/>
    <property type="evidence" value="ECO:0007669"/>
    <property type="project" value="UniProtKB-KW"/>
</dbReference>
<dbReference type="OrthoDB" id="444945at2759"/>
<evidence type="ECO:0000259" key="9">
    <source>
        <dbReference type="PROSITE" id="PS51721"/>
    </source>
</evidence>
<feature type="region of interest" description="Disordered" evidence="8">
    <location>
        <begin position="710"/>
        <end position="766"/>
    </location>
</feature>
<dbReference type="PANTHER" id="PTHR11089">
    <property type="entry name" value="GTP-BINDING PROTEIN-RELATED"/>
    <property type="match status" value="1"/>
</dbReference>
<evidence type="ECO:0000256" key="7">
    <source>
        <dbReference type="RuleBase" id="RU364023"/>
    </source>
</evidence>
<feature type="compositionally biased region" description="Low complexity" evidence="8">
    <location>
        <begin position="629"/>
        <end position="644"/>
    </location>
</feature>
<dbReference type="Proteomes" id="UP000006906">
    <property type="component" value="Chromosome 7"/>
</dbReference>
<dbReference type="FunFam" id="1.10.1580.10:FF:000001">
    <property type="entry name" value="Nucleolar GTP-binding protein 2"/>
    <property type="match status" value="1"/>
</dbReference>
<keyword evidence="7" id="KW-0378">Hydrolase</keyword>
<dbReference type="KEGG" id="cre:CHLRE_07g340050v5"/>
<evidence type="ECO:0000256" key="5">
    <source>
        <dbReference type="ARBA" id="ARBA00059990"/>
    </source>
</evidence>
<organism evidence="10 11">
    <name type="scientific">Chlamydomonas reinhardtii</name>
    <name type="common">Chlamydomonas smithii</name>
    <dbReference type="NCBI Taxonomy" id="3055"/>
    <lineage>
        <taxon>Eukaryota</taxon>
        <taxon>Viridiplantae</taxon>
        <taxon>Chlorophyta</taxon>
        <taxon>core chlorophytes</taxon>
        <taxon>Chlorophyceae</taxon>
        <taxon>CS clade</taxon>
        <taxon>Chlamydomonadales</taxon>
        <taxon>Chlamydomonadaceae</taxon>
        <taxon>Chlamydomonas</taxon>
    </lineage>
</organism>
<evidence type="ECO:0000256" key="8">
    <source>
        <dbReference type="SAM" id="MobiDB-lite"/>
    </source>
</evidence>
<name>A0A2K3DKG5_CHLRE</name>
<evidence type="ECO:0000256" key="1">
    <source>
        <dbReference type="ARBA" id="ARBA00004604"/>
    </source>
</evidence>
<keyword evidence="11" id="KW-1185">Reference proteome</keyword>